<dbReference type="RefSeq" id="WP_114131930.1">
    <property type="nucleotide sequence ID" value="NZ_CAXUOZ020000003.1"/>
</dbReference>
<protein>
    <submittedName>
        <fullName evidence="2">Nuclear transport factor 2 family protein</fullName>
    </submittedName>
</protein>
<reference evidence="2 3" key="1">
    <citation type="submission" date="2018-04" db="EMBL/GenBank/DDBJ databases">
        <title>Cupriavidus necator CR12 genome sequencing and assembly.</title>
        <authorList>
            <person name="Ben Fekih I."/>
            <person name="Mazhar H.S."/>
            <person name="Bello S.K."/>
            <person name="Rensing C."/>
        </authorList>
    </citation>
    <scope>NUCLEOTIDE SEQUENCE [LARGE SCALE GENOMIC DNA]</scope>
    <source>
        <strain evidence="2 3">CR12</strain>
    </source>
</reference>
<dbReference type="Gene3D" id="3.10.450.50">
    <property type="match status" value="1"/>
</dbReference>
<dbReference type="Proteomes" id="UP000253501">
    <property type="component" value="Unassembled WGS sequence"/>
</dbReference>
<dbReference type="SUPFAM" id="SSF54427">
    <property type="entry name" value="NTF2-like"/>
    <property type="match status" value="1"/>
</dbReference>
<proteinExistence type="predicted"/>
<gene>
    <name evidence="2" type="ORF">DDK22_10680</name>
</gene>
<accession>A0A367PLD8</accession>
<organism evidence="2 3">
    <name type="scientific">Cupriavidus necator</name>
    <name type="common">Alcaligenes eutrophus</name>
    <name type="synonym">Ralstonia eutropha</name>
    <dbReference type="NCBI Taxonomy" id="106590"/>
    <lineage>
        <taxon>Bacteria</taxon>
        <taxon>Pseudomonadati</taxon>
        <taxon>Pseudomonadota</taxon>
        <taxon>Betaproteobacteria</taxon>
        <taxon>Burkholderiales</taxon>
        <taxon>Burkholderiaceae</taxon>
        <taxon>Cupriavidus</taxon>
    </lineage>
</organism>
<comment type="caution">
    <text evidence="2">The sequence shown here is derived from an EMBL/GenBank/DDBJ whole genome shotgun (WGS) entry which is preliminary data.</text>
</comment>
<name>A0A367PLD8_CUPNE</name>
<dbReference type="InterPro" id="IPR032710">
    <property type="entry name" value="NTF2-like_dom_sf"/>
</dbReference>
<dbReference type="Pfam" id="PF12680">
    <property type="entry name" value="SnoaL_2"/>
    <property type="match status" value="1"/>
</dbReference>
<evidence type="ECO:0000313" key="2">
    <source>
        <dbReference type="EMBL" id="RCJ08373.1"/>
    </source>
</evidence>
<evidence type="ECO:0000313" key="3">
    <source>
        <dbReference type="Proteomes" id="UP000253501"/>
    </source>
</evidence>
<dbReference type="InterPro" id="IPR037401">
    <property type="entry name" value="SnoaL-like"/>
</dbReference>
<sequence length="128" mass="14506">MIEADVQARNREIVSEVMKAVFVEREPVRVMHLFSEHYIQHNPLIPNGREAIPAMIAGLPEDFSYQPGMLVADDELVMIHGRYVGWTAKPVVAVDIFRLEDGKLVEHWDVLQEEVPAQQAVNGNAMFP</sequence>
<feature type="domain" description="SnoaL-like" evidence="1">
    <location>
        <begin position="21"/>
        <end position="107"/>
    </location>
</feature>
<evidence type="ECO:0000259" key="1">
    <source>
        <dbReference type="Pfam" id="PF12680"/>
    </source>
</evidence>
<dbReference type="EMBL" id="QDHA01000024">
    <property type="protein sequence ID" value="RCJ08373.1"/>
    <property type="molecule type" value="Genomic_DNA"/>
</dbReference>
<dbReference type="AlphaFoldDB" id="A0A367PLD8"/>